<dbReference type="HOGENOM" id="CLU_2121707_0_0_1"/>
<comment type="caution">
    <text evidence="3">The sequence shown here is derived from an EMBL/GenBank/DDBJ whole genome shotgun (WGS) entry which is preliminary data.</text>
</comment>
<dbReference type="AlphaFoldDB" id="A0A086IZ77"/>
<evidence type="ECO:0000313" key="3">
    <source>
        <dbReference type="EMBL" id="KFG25195.1"/>
    </source>
</evidence>
<dbReference type="EMBL" id="AKIJ01000006">
    <property type="protein sequence ID" value="KFG25195.1"/>
    <property type="molecule type" value="Genomic_DNA"/>
</dbReference>
<feature type="region of interest" description="Disordered" evidence="1">
    <location>
        <begin position="56"/>
        <end position="75"/>
    </location>
</feature>
<feature type="compositionally biased region" description="Basic residues" evidence="1">
    <location>
        <begin position="100"/>
        <end position="114"/>
    </location>
</feature>
<protein>
    <submittedName>
        <fullName evidence="3">Uncharacterized protein</fullName>
    </submittedName>
</protein>
<keyword evidence="2" id="KW-1133">Transmembrane helix</keyword>
<gene>
    <name evidence="3" type="ORF">NESG_02415</name>
</gene>
<evidence type="ECO:0000256" key="1">
    <source>
        <dbReference type="SAM" id="MobiDB-lite"/>
    </source>
</evidence>
<dbReference type="GeneID" id="77677388"/>
<evidence type="ECO:0000256" key="2">
    <source>
        <dbReference type="SAM" id="Phobius"/>
    </source>
</evidence>
<keyword evidence="4" id="KW-1185">Reference proteome</keyword>
<keyword evidence="2" id="KW-0472">Membrane</keyword>
<feature type="transmembrane region" description="Helical" evidence="2">
    <location>
        <begin position="6"/>
        <end position="27"/>
    </location>
</feature>
<feature type="region of interest" description="Disordered" evidence="1">
    <location>
        <begin position="89"/>
        <end position="114"/>
    </location>
</feature>
<accession>A0A086IZ77</accession>
<dbReference type="Proteomes" id="UP000054524">
    <property type="component" value="Unassembled WGS sequence"/>
</dbReference>
<name>A0A086IZ77_NEMA1</name>
<proteinExistence type="predicted"/>
<keyword evidence="2" id="KW-0812">Transmembrane</keyword>
<evidence type="ECO:0000313" key="4">
    <source>
        <dbReference type="Proteomes" id="UP000054524"/>
    </source>
</evidence>
<organism evidence="3 4">
    <name type="scientific">Nematocida ausubeli (strain ATCC PRA-371 / ERTm2)</name>
    <name type="common">Nematode killer fungus</name>
    <dbReference type="NCBI Taxonomy" id="1913371"/>
    <lineage>
        <taxon>Eukaryota</taxon>
        <taxon>Fungi</taxon>
        <taxon>Fungi incertae sedis</taxon>
        <taxon>Microsporidia</taxon>
        <taxon>Nematocida</taxon>
    </lineage>
</organism>
<sequence>MKWAVYLLKATLITIAVLILVGLYIAISKSIIKERKSTPTKSDTCCSCKKNKDIAQRQKKGARAPSSMKEDINYRKDLTSTSAIVSAKEKPAKGSNISKKSSKCAIHRHSSAMG</sequence>
<reference evidence="3 4" key="1">
    <citation type="journal article" date="2014" name="Genome Announc.">
        <title>Genome Sequence of the Microsporidian Species Nematocida sp1 Strain ERTm6 (ATCC PRA-372).</title>
        <authorList>
            <person name="Bakowski M.A."/>
            <person name="Priest M."/>
            <person name="Young S."/>
            <person name="Cuomo C.A."/>
            <person name="Troemel E.R."/>
        </authorList>
    </citation>
    <scope>NUCLEOTIDE SEQUENCE [LARGE SCALE GENOMIC DNA]</scope>
    <source>
        <strain evidence="3 4">ERTm6</strain>
    </source>
</reference>
<dbReference type="RefSeq" id="XP_052903750.1">
    <property type="nucleotide sequence ID" value="XM_053050019.1"/>
</dbReference>